<evidence type="ECO:0000256" key="4">
    <source>
        <dbReference type="PROSITE-ProRule" id="PRU00335"/>
    </source>
</evidence>
<name>A0ABR9W051_9MICO</name>
<sequence>MKDRREQLLEAAAQLFVQHGVRKTSVADVTRAAGVSKGSFYLEFSSKDALFDEVVRHEFSAYLADAAARVAQDPAGGRLSRIYHHSVHALLHRAFLRSLYTDTSGALTGLLHGRGPGHYRPRVLLGAEFIEQMQAAGLIRADRRPAAISHTLSTLMVGPLLSEPLLRSEGSPPLADTLQAISSMITDSYECASGDVEAGKRAFAALIEAMTEAMGEDLPSVVAPRPAPGELTGGGHR</sequence>
<dbReference type="EMBL" id="JADEYR010000004">
    <property type="protein sequence ID" value="MBE9403794.1"/>
    <property type="molecule type" value="Genomic_DNA"/>
</dbReference>
<evidence type="ECO:0000256" key="3">
    <source>
        <dbReference type="ARBA" id="ARBA00023163"/>
    </source>
</evidence>
<keyword evidence="2 4" id="KW-0238">DNA-binding</keyword>
<dbReference type="PANTHER" id="PTHR30055:SF238">
    <property type="entry name" value="MYCOFACTOCIN BIOSYNTHESIS TRANSCRIPTIONAL REGULATOR MFTR-RELATED"/>
    <property type="match status" value="1"/>
</dbReference>
<dbReference type="Gene3D" id="1.10.357.10">
    <property type="entry name" value="Tetracycline Repressor, domain 2"/>
    <property type="match status" value="1"/>
</dbReference>
<dbReference type="RefSeq" id="WP_193865535.1">
    <property type="nucleotide sequence ID" value="NZ_JADEYR010000004.1"/>
</dbReference>
<dbReference type="PRINTS" id="PR00455">
    <property type="entry name" value="HTHTETR"/>
</dbReference>
<dbReference type="PANTHER" id="PTHR30055">
    <property type="entry name" value="HTH-TYPE TRANSCRIPTIONAL REGULATOR RUTR"/>
    <property type="match status" value="1"/>
</dbReference>
<dbReference type="PROSITE" id="PS50977">
    <property type="entry name" value="HTH_TETR_2"/>
    <property type="match status" value="1"/>
</dbReference>
<dbReference type="Pfam" id="PF00440">
    <property type="entry name" value="TetR_N"/>
    <property type="match status" value="1"/>
</dbReference>
<evidence type="ECO:0000256" key="2">
    <source>
        <dbReference type="ARBA" id="ARBA00023125"/>
    </source>
</evidence>
<feature type="DNA-binding region" description="H-T-H motif" evidence="4">
    <location>
        <begin position="25"/>
        <end position="44"/>
    </location>
</feature>
<dbReference type="Proteomes" id="UP000644727">
    <property type="component" value="Unassembled WGS sequence"/>
</dbReference>
<keyword evidence="7" id="KW-1185">Reference proteome</keyword>
<dbReference type="InterPro" id="IPR050109">
    <property type="entry name" value="HTH-type_TetR-like_transc_reg"/>
</dbReference>
<dbReference type="InterPro" id="IPR009057">
    <property type="entry name" value="Homeodomain-like_sf"/>
</dbReference>
<evidence type="ECO:0000259" key="5">
    <source>
        <dbReference type="PROSITE" id="PS50977"/>
    </source>
</evidence>
<feature type="domain" description="HTH tetR-type" evidence="5">
    <location>
        <begin position="2"/>
        <end position="62"/>
    </location>
</feature>
<dbReference type="InterPro" id="IPR001647">
    <property type="entry name" value="HTH_TetR"/>
</dbReference>
<evidence type="ECO:0000256" key="1">
    <source>
        <dbReference type="ARBA" id="ARBA00023015"/>
    </source>
</evidence>
<evidence type="ECO:0000313" key="6">
    <source>
        <dbReference type="EMBL" id="MBE9403794.1"/>
    </source>
</evidence>
<dbReference type="SUPFAM" id="SSF46689">
    <property type="entry name" value="Homeodomain-like"/>
    <property type="match status" value="1"/>
</dbReference>
<protein>
    <submittedName>
        <fullName evidence="6">TetR/AcrR family transcriptional regulator</fullName>
    </submittedName>
</protein>
<organism evidence="6 7">
    <name type="scientific">Brachybacterium epidermidis</name>
    <dbReference type="NCBI Taxonomy" id="2781983"/>
    <lineage>
        <taxon>Bacteria</taxon>
        <taxon>Bacillati</taxon>
        <taxon>Actinomycetota</taxon>
        <taxon>Actinomycetes</taxon>
        <taxon>Micrococcales</taxon>
        <taxon>Dermabacteraceae</taxon>
        <taxon>Brachybacterium</taxon>
    </lineage>
</organism>
<keyword evidence="1" id="KW-0805">Transcription regulation</keyword>
<evidence type="ECO:0000313" key="7">
    <source>
        <dbReference type="Proteomes" id="UP000644727"/>
    </source>
</evidence>
<proteinExistence type="predicted"/>
<reference evidence="6 7" key="1">
    <citation type="submission" date="2020-10" db="EMBL/GenBank/DDBJ databases">
        <title>Draft genome and description of Brachybacterium epidermidis sp nov.</title>
        <authorList>
            <person name="Boxberger M."/>
            <person name="La Scola B."/>
        </authorList>
    </citation>
    <scope>NUCLEOTIDE SEQUENCE [LARGE SCALE GENOMIC DNA]</scope>
    <source>
        <strain evidence="6 7">Marseille-Q2903</strain>
    </source>
</reference>
<comment type="caution">
    <text evidence="6">The sequence shown here is derived from an EMBL/GenBank/DDBJ whole genome shotgun (WGS) entry which is preliminary data.</text>
</comment>
<accession>A0ABR9W051</accession>
<keyword evidence="3" id="KW-0804">Transcription</keyword>
<gene>
    <name evidence="6" type="ORF">IOE58_06200</name>
</gene>